<dbReference type="Proteomes" id="UP000561011">
    <property type="component" value="Unassembled WGS sequence"/>
</dbReference>
<keyword evidence="5" id="KW-1185">Reference proteome</keyword>
<sequence length="331" mass="35189">MSAHLGEWVSALVDNQLGLADRERCLAHVAACPQCAREVDEARSARRTLSLGIADVEPAPDFMSRLLAMSEPAAPTAGEEVGFATAGAVEQRSSDASSLVPHEPLPPRWRALCGDVEPRGARRGRAVVALILGSSMVAVSLFTLGDRPVVAPDRQQNDALSALAAAAQLRTSDDLVLDTASGVLADSPGSGADDHEVLEWMSQQGWPRPESLPDAVTVQALRFTGADEDVLEVDLETPFGDVVVREQHGRLDQDKVSDLRTLDAGGAPVYVVSESPLHLVWQSSDTVVDLVAPGSLDDVLQLVSTFPVDEYDEGFQARVGRGWTTLTGVLS</sequence>
<dbReference type="RefSeq" id="WP_056129526.1">
    <property type="nucleotide sequence ID" value="NZ_JACBYE010000038.1"/>
</dbReference>
<evidence type="ECO:0000313" key="5">
    <source>
        <dbReference type="Proteomes" id="UP000561011"/>
    </source>
</evidence>
<dbReference type="EMBL" id="JACBYE010000038">
    <property type="protein sequence ID" value="NYS94611.1"/>
    <property type="molecule type" value="Genomic_DNA"/>
</dbReference>
<evidence type="ECO:0000259" key="3">
    <source>
        <dbReference type="Pfam" id="PF13490"/>
    </source>
</evidence>
<dbReference type="Pfam" id="PF13490">
    <property type="entry name" value="zf-HC2"/>
    <property type="match status" value="1"/>
</dbReference>
<evidence type="ECO:0000256" key="1">
    <source>
        <dbReference type="ARBA" id="ARBA00023015"/>
    </source>
</evidence>
<proteinExistence type="predicted"/>
<evidence type="ECO:0000256" key="2">
    <source>
        <dbReference type="ARBA" id="ARBA00023163"/>
    </source>
</evidence>
<keyword evidence="1" id="KW-0805">Transcription regulation</keyword>
<name>A0A853EVX2_9MICO</name>
<evidence type="ECO:0000313" key="4">
    <source>
        <dbReference type="EMBL" id="NYS94611.1"/>
    </source>
</evidence>
<gene>
    <name evidence="4" type="ORF">HZZ10_13910</name>
</gene>
<organism evidence="4 5">
    <name type="scientific">Sanguibacter inulinus</name>
    <dbReference type="NCBI Taxonomy" id="60922"/>
    <lineage>
        <taxon>Bacteria</taxon>
        <taxon>Bacillati</taxon>
        <taxon>Actinomycetota</taxon>
        <taxon>Actinomycetes</taxon>
        <taxon>Micrococcales</taxon>
        <taxon>Sanguibacteraceae</taxon>
        <taxon>Sanguibacter</taxon>
    </lineage>
</organism>
<dbReference type="Gene3D" id="1.10.10.1320">
    <property type="entry name" value="Anti-sigma factor, zinc-finger domain"/>
    <property type="match status" value="1"/>
</dbReference>
<comment type="caution">
    <text evidence="4">The sequence shown here is derived from an EMBL/GenBank/DDBJ whole genome shotgun (WGS) entry which is preliminary data.</text>
</comment>
<reference evidence="4 5" key="1">
    <citation type="submission" date="2020-07" db="EMBL/GenBank/DDBJ databases">
        <title>MOT database genomes.</title>
        <authorList>
            <person name="Joseph S."/>
            <person name="Aduse-Opoku J."/>
            <person name="Hashim A."/>
            <person name="Wade W."/>
            <person name="Curtis M."/>
        </authorList>
    </citation>
    <scope>NUCLEOTIDE SEQUENCE [LARGE SCALE GENOMIC DNA]</scope>
    <source>
        <strain evidence="4 5">DSM 100099</strain>
    </source>
</reference>
<accession>A0A853EVX2</accession>
<dbReference type="InterPro" id="IPR041916">
    <property type="entry name" value="Anti_sigma_zinc_sf"/>
</dbReference>
<dbReference type="InterPro" id="IPR027383">
    <property type="entry name" value="Znf_put"/>
</dbReference>
<feature type="domain" description="Putative zinc-finger" evidence="3">
    <location>
        <begin position="7"/>
        <end position="36"/>
    </location>
</feature>
<dbReference type="AlphaFoldDB" id="A0A853EVX2"/>
<protein>
    <submittedName>
        <fullName evidence="4">Zf-HC2 domain-containing protein</fullName>
    </submittedName>
</protein>
<keyword evidence="2" id="KW-0804">Transcription</keyword>